<dbReference type="AlphaFoldDB" id="A0A1H8FBD3"/>
<dbReference type="EMBL" id="FOCQ01000008">
    <property type="protein sequence ID" value="SEN29019.1"/>
    <property type="molecule type" value="Genomic_DNA"/>
</dbReference>
<keyword evidence="1" id="KW-1133">Transmembrane helix</keyword>
<name>A0A1H8FBD3_9BACL</name>
<keyword evidence="1" id="KW-0472">Membrane</keyword>
<proteinExistence type="predicted"/>
<keyword evidence="1" id="KW-0812">Transmembrane</keyword>
<gene>
    <name evidence="2" type="ORF">SAMN05444955_108111</name>
</gene>
<dbReference type="OrthoDB" id="2991037at2"/>
<evidence type="ECO:0000313" key="2">
    <source>
        <dbReference type="EMBL" id="SEN29019.1"/>
    </source>
</evidence>
<feature type="transmembrane region" description="Helical" evidence="1">
    <location>
        <begin position="12"/>
        <end position="33"/>
    </location>
</feature>
<organism evidence="2 3">
    <name type="scientific">Lihuaxuella thermophila</name>
    <dbReference type="NCBI Taxonomy" id="1173111"/>
    <lineage>
        <taxon>Bacteria</taxon>
        <taxon>Bacillati</taxon>
        <taxon>Bacillota</taxon>
        <taxon>Bacilli</taxon>
        <taxon>Bacillales</taxon>
        <taxon>Thermoactinomycetaceae</taxon>
        <taxon>Lihuaxuella</taxon>
    </lineage>
</organism>
<keyword evidence="3" id="KW-1185">Reference proteome</keyword>
<sequence>MKQRKDTLKQISLGTAVAINLMLLSLILGYHLVPVQEAVPSIAKTAKPDLRTEYGMEWTGSEKIPENSTDEKGSWTVDHYREYEYRYDKNGRLLEKLPTGKEEHLRYWNGNTRN</sequence>
<accession>A0A1H8FBD3</accession>
<dbReference type="Proteomes" id="UP000199695">
    <property type="component" value="Unassembled WGS sequence"/>
</dbReference>
<protein>
    <submittedName>
        <fullName evidence="2">Uncharacterized protein</fullName>
    </submittedName>
</protein>
<evidence type="ECO:0000313" key="3">
    <source>
        <dbReference type="Proteomes" id="UP000199695"/>
    </source>
</evidence>
<evidence type="ECO:0000256" key="1">
    <source>
        <dbReference type="SAM" id="Phobius"/>
    </source>
</evidence>
<dbReference type="RefSeq" id="WP_089968587.1">
    <property type="nucleotide sequence ID" value="NZ_FOCQ01000008.1"/>
</dbReference>
<reference evidence="2 3" key="1">
    <citation type="submission" date="2016-10" db="EMBL/GenBank/DDBJ databases">
        <authorList>
            <person name="de Groot N.N."/>
        </authorList>
    </citation>
    <scope>NUCLEOTIDE SEQUENCE [LARGE SCALE GENOMIC DNA]</scope>
    <source>
        <strain evidence="2 3">DSM 46701</strain>
    </source>
</reference>